<evidence type="ECO:0000313" key="8">
    <source>
        <dbReference type="EMBL" id="VAW44613.1"/>
    </source>
</evidence>
<dbReference type="InterPro" id="IPR011006">
    <property type="entry name" value="CheY-like_superfamily"/>
</dbReference>
<evidence type="ECO:0000256" key="2">
    <source>
        <dbReference type="ARBA" id="ARBA00023012"/>
    </source>
</evidence>
<dbReference type="InterPro" id="IPR001789">
    <property type="entry name" value="Sig_transdc_resp-reg_receiver"/>
</dbReference>
<dbReference type="PANTHER" id="PTHR48111:SF22">
    <property type="entry name" value="REGULATOR OF RPOS"/>
    <property type="match status" value="1"/>
</dbReference>
<keyword evidence="5" id="KW-0804">Transcription</keyword>
<feature type="domain" description="OmpR/PhoB-type" evidence="7">
    <location>
        <begin position="125"/>
        <end position="222"/>
    </location>
</feature>
<dbReference type="CDD" id="cd17624">
    <property type="entry name" value="REC_OmpR_PmrA-like"/>
    <property type="match status" value="1"/>
</dbReference>
<dbReference type="SMART" id="SM00448">
    <property type="entry name" value="REC"/>
    <property type="match status" value="1"/>
</dbReference>
<keyword evidence="2" id="KW-0902">Two-component regulatory system</keyword>
<evidence type="ECO:0000259" key="6">
    <source>
        <dbReference type="PROSITE" id="PS50110"/>
    </source>
</evidence>
<dbReference type="Pfam" id="PF00486">
    <property type="entry name" value="Trans_reg_C"/>
    <property type="match status" value="1"/>
</dbReference>
<keyword evidence="3" id="KW-0805">Transcription regulation</keyword>
<accession>A0A3B0VWS5</accession>
<dbReference type="Gene3D" id="3.40.50.2300">
    <property type="match status" value="1"/>
</dbReference>
<feature type="domain" description="Response regulatory" evidence="6">
    <location>
        <begin position="2"/>
        <end position="117"/>
    </location>
</feature>
<dbReference type="GO" id="GO:0000976">
    <property type="term" value="F:transcription cis-regulatory region binding"/>
    <property type="evidence" value="ECO:0007669"/>
    <property type="project" value="TreeGrafter"/>
</dbReference>
<evidence type="ECO:0000256" key="5">
    <source>
        <dbReference type="ARBA" id="ARBA00023163"/>
    </source>
</evidence>
<dbReference type="InterPro" id="IPR001867">
    <property type="entry name" value="OmpR/PhoB-type_DNA-bd"/>
</dbReference>
<dbReference type="SUPFAM" id="SSF52172">
    <property type="entry name" value="CheY-like"/>
    <property type="match status" value="1"/>
</dbReference>
<evidence type="ECO:0000256" key="3">
    <source>
        <dbReference type="ARBA" id="ARBA00023015"/>
    </source>
</evidence>
<name>A0A3B0VWS5_9ZZZZ</name>
<sequence>MKILVVEDNTDIAANIVDYFEDRDHIVDYAGDGVTGLHLAVTNDFDVIVLDLMLPGMDGLDLCKKLRKDAKKNTPIIMLTARDTLEQKLEGFEFGADDYMVKPFALQELEARVTVLGNRKKQNLNRKLTVDDLEYNLDSLTVKRAGQPIKMNPTGLKLLQILMESSPYVVPREELEVKVWGEEMPDSDSLRVHIHGLRSTIDKPFDKNLIHTRHGIGYHVSDPDELPE</sequence>
<dbReference type="AlphaFoldDB" id="A0A3B0VWS5"/>
<dbReference type="SMART" id="SM00862">
    <property type="entry name" value="Trans_reg_C"/>
    <property type="match status" value="1"/>
</dbReference>
<keyword evidence="1" id="KW-0597">Phosphoprotein</keyword>
<proteinExistence type="predicted"/>
<dbReference type="GO" id="GO:0032993">
    <property type="term" value="C:protein-DNA complex"/>
    <property type="evidence" value="ECO:0007669"/>
    <property type="project" value="TreeGrafter"/>
</dbReference>
<gene>
    <name evidence="8" type="ORF">MNBD_GAMMA02-1648</name>
</gene>
<evidence type="ECO:0000259" key="7">
    <source>
        <dbReference type="PROSITE" id="PS51755"/>
    </source>
</evidence>
<dbReference type="PROSITE" id="PS50110">
    <property type="entry name" value="RESPONSE_REGULATORY"/>
    <property type="match status" value="1"/>
</dbReference>
<dbReference type="PROSITE" id="PS51755">
    <property type="entry name" value="OMPR_PHOB"/>
    <property type="match status" value="1"/>
</dbReference>
<dbReference type="CDD" id="cd00383">
    <property type="entry name" value="trans_reg_C"/>
    <property type="match status" value="1"/>
</dbReference>
<dbReference type="FunFam" id="1.10.10.10:FF:000058">
    <property type="entry name" value="DNA-binding response OmpR family regulator"/>
    <property type="match status" value="1"/>
</dbReference>
<dbReference type="Pfam" id="PF00072">
    <property type="entry name" value="Response_reg"/>
    <property type="match status" value="1"/>
</dbReference>
<protein>
    <submittedName>
        <fullName evidence="8">Two-component transcriptional response regulator, LuxR family</fullName>
    </submittedName>
</protein>
<evidence type="ECO:0000256" key="1">
    <source>
        <dbReference type="ARBA" id="ARBA00022553"/>
    </source>
</evidence>
<dbReference type="InterPro" id="IPR039420">
    <property type="entry name" value="WalR-like"/>
</dbReference>
<dbReference type="Gene3D" id="6.10.250.690">
    <property type="match status" value="1"/>
</dbReference>
<dbReference type="FunFam" id="3.40.50.2300:FF:000001">
    <property type="entry name" value="DNA-binding response regulator PhoB"/>
    <property type="match status" value="1"/>
</dbReference>
<dbReference type="GO" id="GO:0000156">
    <property type="term" value="F:phosphorelay response regulator activity"/>
    <property type="evidence" value="ECO:0007669"/>
    <property type="project" value="TreeGrafter"/>
</dbReference>
<dbReference type="PANTHER" id="PTHR48111">
    <property type="entry name" value="REGULATOR OF RPOS"/>
    <property type="match status" value="1"/>
</dbReference>
<reference evidence="8" key="1">
    <citation type="submission" date="2018-06" db="EMBL/GenBank/DDBJ databases">
        <authorList>
            <person name="Zhirakovskaya E."/>
        </authorList>
    </citation>
    <scope>NUCLEOTIDE SEQUENCE</scope>
</reference>
<evidence type="ECO:0000256" key="4">
    <source>
        <dbReference type="ARBA" id="ARBA00023125"/>
    </source>
</evidence>
<keyword evidence="4" id="KW-0238">DNA-binding</keyword>
<dbReference type="GO" id="GO:0006355">
    <property type="term" value="P:regulation of DNA-templated transcription"/>
    <property type="evidence" value="ECO:0007669"/>
    <property type="project" value="InterPro"/>
</dbReference>
<organism evidence="8">
    <name type="scientific">hydrothermal vent metagenome</name>
    <dbReference type="NCBI Taxonomy" id="652676"/>
    <lineage>
        <taxon>unclassified sequences</taxon>
        <taxon>metagenomes</taxon>
        <taxon>ecological metagenomes</taxon>
    </lineage>
</organism>
<dbReference type="GO" id="GO:0005829">
    <property type="term" value="C:cytosol"/>
    <property type="evidence" value="ECO:0007669"/>
    <property type="project" value="TreeGrafter"/>
</dbReference>
<dbReference type="EMBL" id="UOFA01000123">
    <property type="protein sequence ID" value="VAW44613.1"/>
    <property type="molecule type" value="Genomic_DNA"/>
</dbReference>
<dbReference type="InterPro" id="IPR036388">
    <property type="entry name" value="WH-like_DNA-bd_sf"/>
</dbReference>
<dbReference type="Gene3D" id="1.10.10.10">
    <property type="entry name" value="Winged helix-like DNA-binding domain superfamily/Winged helix DNA-binding domain"/>
    <property type="match status" value="1"/>
</dbReference>